<keyword evidence="11" id="KW-1185">Reference proteome</keyword>
<feature type="compositionally biased region" description="Polar residues" evidence="8">
    <location>
        <begin position="150"/>
        <end position="165"/>
    </location>
</feature>
<keyword evidence="4" id="KW-0418">Kinase</keyword>
<keyword evidence="2" id="KW-0808">Transferase</keyword>
<sequence length="298" mass="32668">MSAPEVQRLEAQMKAVAIKENANPATHSLALHKVFCQAWLFGTLISDVNPCAHKIPIAPSLRTISSQHTTISYKPTATTSNSSSAPTNSNRHPLHKLAPTSNHSDPPAVPFHKEKDPYFSEPPQALLYQDSATTQLMHPPTLDPTIGQHAYNSAEGSRPVRQQPQLWGPDGLTLEESAQAAQAAQVAQATQADDIPGSPKTWSLDNFEIGPGLGRGKFGRVYLAREKQSGYVVALKVLFKAELQQGRAEKQLRRELLQHNPEKRLSLEQVLSHPWILMHKDDPLVQAGTGVTEQKESA</sequence>
<dbReference type="OrthoDB" id="2405866at2759"/>
<reference evidence="10 11" key="1">
    <citation type="journal article" date="2018" name="New Phytol.">
        <title>Phylogenomics of Endogonaceae and evolution of mycorrhizas within Mucoromycota.</title>
        <authorList>
            <person name="Chang Y."/>
            <person name="Desiro A."/>
            <person name="Na H."/>
            <person name="Sandor L."/>
            <person name="Lipzen A."/>
            <person name="Clum A."/>
            <person name="Barry K."/>
            <person name="Grigoriev I.V."/>
            <person name="Martin F.M."/>
            <person name="Stajich J.E."/>
            <person name="Smith M.E."/>
            <person name="Bonito G."/>
            <person name="Spatafora J.W."/>
        </authorList>
    </citation>
    <scope>NUCLEOTIDE SEQUENCE [LARGE SCALE GENOMIC DNA]</scope>
    <source>
        <strain evidence="10 11">GMNB39</strain>
    </source>
</reference>
<dbReference type="PROSITE" id="PS00107">
    <property type="entry name" value="PROTEIN_KINASE_ATP"/>
    <property type="match status" value="1"/>
</dbReference>
<dbReference type="InterPro" id="IPR011009">
    <property type="entry name" value="Kinase-like_dom_sf"/>
</dbReference>
<dbReference type="Gene3D" id="3.30.200.20">
    <property type="entry name" value="Phosphorylase Kinase, domain 1"/>
    <property type="match status" value="1"/>
</dbReference>
<dbReference type="GO" id="GO:0004674">
    <property type="term" value="F:protein serine/threonine kinase activity"/>
    <property type="evidence" value="ECO:0007669"/>
    <property type="project" value="UniProtKB-KW"/>
</dbReference>
<dbReference type="PANTHER" id="PTHR24350">
    <property type="entry name" value="SERINE/THREONINE-PROTEIN KINASE IAL-RELATED"/>
    <property type="match status" value="1"/>
</dbReference>
<feature type="binding site" evidence="6">
    <location>
        <position position="217"/>
    </location>
    <ligand>
        <name>ATP</name>
        <dbReference type="ChEBI" id="CHEBI:30616"/>
    </ligand>
</feature>
<evidence type="ECO:0000313" key="10">
    <source>
        <dbReference type="EMBL" id="RUP45495.1"/>
    </source>
</evidence>
<organism evidence="10 11">
    <name type="scientific">Jimgerdemannia flammicorona</name>
    <dbReference type="NCBI Taxonomy" id="994334"/>
    <lineage>
        <taxon>Eukaryota</taxon>
        <taxon>Fungi</taxon>
        <taxon>Fungi incertae sedis</taxon>
        <taxon>Mucoromycota</taxon>
        <taxon>Mucoromycotina</taxon>
        <taxon>Endogonomycetes</taxon>
        <taxon>Endogonales</taxon>
        <taxon>Endogonaceae</taxon>
        <taxon>Jimgerdemannia</taxon>
    </lineage>
</organism>
<evidence type="ECO:0000256" key="3">
    <source>
        <dbReference type="ARBA" id="ARBA00022741"/>
    </source>
</evidence>
<proteinExistence type="predicted"/>
<dbReference type="EMBL" id="RBNI01007187">
    <property type="protein sequence ID" value="RUP45495.1"/>
    <property type="molecule type" value="Genomic_DNA"/>
</dbReference>
<name>A0A433D3U3_9FUNG</name>
<feature type="region of interest" description="Disordered" evidence="8">
    <location>
        <begin position="136"/>
        <end position="170"/>
    </location>
</feature>
<keyword evidence="3 6" id="KW-0547">Nucleotide-binding</keyword>
<dbReference type="AlphaFoldDB" id="A0A433D3U3"/>
<protein>
    <recommendedName>
        <fullName evidence="9">Protein kinase domain-containing protein</fullName>
    </recommendedName>
</protein>
<feature type="binding site" evidence="6 7">
    <location>
        <position position="236"/>
    </location>
    <ligand>
        <name>ATP</name>
        <dbReference type="ChEBI" id="CHEBI:30616"/>
    </ligand>
</feature>
<dbReference type="InterPro" id="IPR000719">
    <property type="entry name" value="Prot_kinase_dom"/>
</dbReference>
<evidence type="ECO:0000256" key="4">
    <source>
        <dbReference type="ARBA" id="ARBA00022777"/>
    </source>
</evidence>
<dbReference type="PROSITE" id="PS50011">
    <property type="entry name" value="PROTEIN_KINASE_DOM"/>
    <property type="match status" value="1"/>
</dbReference>
<comment type="caution">
    <text evidence="10">The sequence shown here is derived from an EMBL/GenBank/DDBJ whole genome shotgun (WGS) entry which is preliminary data.</text>
</comment>
<evidence type="ECO:0000256" key="8">
    <source>
        <dbReference type="SAM" id="MobiDB-lite"/>
    </source>
</evidence>
<dbReference type="InterPro" id="IPR030616">
    <property type="entry name" value="Aur-like"/>
</dbReference>
<gene>
    <name evidence="10" type="ORF">BC936DRAFT_148090</name>
</gene>
<evidence type="ECO:0000256" key="5">
    <source>
        <dbReference type="ARBA" id="ARBA00022840"/>
    </source>
</evidence>
<evidence type="ECO:0000256" key="2">
    <source>
        <dbReference type="ARBA" id="ARBA00022679"/>
    </source>
</evidence>
<feature type="region of interest" description="Disordered" evidence="8">
    <location>
        <begin position="74"/>
        <end position="116"/>
    </location>
</feature>
<accession>A0A433D3U3</accession>
<evidence type="ECO:0000256" key="1">
    <source>
        <dbReference type="ARBA" id="ARBA00022527"/>
    </source>
</evidence>
<dbReference type="FunFam" id="3.30.200.20:FF:000042">
    <property type="entry name" value="Aurora kinase A"/>
    <property type="match status" value="1"/>
</dbReference>
<keyword evidence="1" id="KW-0723">Serine/threonine-protein kinase</keyword>
<feature type="compositionally biased region" description="Low complexity" evidence="8">
    <location>
        <begin position="75"/>
        <end position="90"/>
    </location>
</feature>
<feature type="domain" description="Protein kinase" evidence="9">
    <location>
        <begin position="207"/>
        <end position="298"/>
    </location>
</feature>
<evidence type="ECO:0000259" key="9">
    <source>
        <dbReference type="PROSITE" id="PS50011"/>
    </source>
</evidence>
<dbReference type="Proteomes" id="UP000268093">
    <property type="component" value="Unassembled WGS sequence"/>
</dbReference>
<keyword evidence="5 6" id="KW-0067">ATP-binding</keyword>
<evidence type="ECO:0000313" key="11">
    <source>
        <dbReference type="Proteomes" id="UP000268093"/>
    </source>
</evidence>
<evidence type="ECO:0000256" key="6">
    <source>
        <dbReference type="PIRSR" id="PIRSR630616-2"/>
    </source>
</evidence>
<dbReference type="SUPFAM" id="SSF56112">
    <property type="entry name" value="Protein kinase-like (PK-like)"/>
    <property type="match status" value="1"/>
</dbReference>
<dbReference type="GO" id="GO:0005524">
    <property type="term" value="F:ATP binding"/>
    <property type="evidence" value="ECO:0007669"/>
    <property type="project" value="UniProtKB-UniRule"/>
</dbReference>
<evidence type="ECO:0000256" key="7">
    <source>
        <dbReference type="PROSITE-ProRule" id="PRU10141"/>
    </source>
</evidence>
<dbReference type="InterPro" id="IPR017441">
    <property type="entry name" value="Protein_kinase_ATP_BS"/>
</dbReference>